<dbReference type="Pfam" id="PF05114">
    <property type="entry name" value="MbnB_TglH_ChrH"/>
    <property type="match status" value="1"/>
</dbReference>
<organism evidence="1 2">
    <name type="scientific">Chromobacterium rhizoryzae</name>
    <dbReference type="NCBI Taxonomy" id="1778675"/>
    <lineage>
        <taxon>Bacteria</taxon>
        <taxon>Pseudomonadati</taxon>
        <taxon>Pseudomonadota</taxon>
        <taxon>Betaproteobacteria</taxon>
        <taxon>Neisseriales</taxon>
        <taxon>Chromobacteriaceae</taxon>
        <taxon>Chromobacterium</taxon>
    </lineage>
</organism>
<accession>A0AAD0RQU5</accession>
<dbReference type="SUPFAM" id="SSF51658">
    <property type="entry name" value="Xylose isomerase-like"/>
    <property type="match status" value="1"/>
</dbReference>
<dbReference type="PANTHER" id="PTHR42194">
    <property type="entry name" value="UPF0276 PROTEIN HI_1600"/>
    <property type="match status" value="1"/>
</dbReference>
<dbReference type="RefSeq" id="WP_043593158.1">
    <property type="nucleotide sequence ID" value="NZ_CP031968.1"/>
</dbReference>
<dbReference type="KEGG" id="crz:D1345_10755"/>
<dbReference type="EMBL" id="CP031968">
    <property type="protein sequence ID" value="AXT46641.1"/>
    <property type="molecule type" value="Genomic_DNA"/>
</dbReference>
<dbReference type="NCBIfam" id="NF003818">
    <property type="entry name" value="PRK05409.1"/>
    <property type="match status" value="1"/>
</dbReference>
<name>A0AAD0RQU5_9NEIS</name>
<dbReference type="PANTHER" id="PTHR42194:SF1">
    <property type="entry name" value="UPF0276 PROTEIN HI_1600"/>
    <property type="match status" value="1"/>
</dbReference>
<keyword evidence="2" id="KW-1185">Reference proteome</keyword>
<sequence length="279" mass="32037">MRTMNQRAVGVGLRAEHAQWLADHAPQPEIDFLEITLENWMDVGGRKREQLDRLAEKYPLIAHGLSLSIGDELPLDVDYLKRAKRFLDRYRIHLHSDHLSYSRDRQGYLYELLPIPRDEMAAARIAAKIRQTQDMLERPLILENISYYHNHPGQMAEADFISAVVEQSGCQLLLDINNVYVNACNHGYDPRRFIAELPSTAIRYFHIAGHWRRDDGMLIDTHGAAVCEEVLELARYTLARHGSRPLLLERDNSMPPWSELCAEAAELRQRLHQAAAKAA</sequence>
<dbReference type="AlphaFoldDB" id="A0AAD0RQU5"/>
<evidence type="ECO:0000313" key="2">
    <source>
        <dbReference type="Proteomes" id="UP000259465"/>
    </source>
</evidence>
<dbReference type="InterPro" id="IPR036237">
    <property type="entry name" value="Xyl_isomerase-like_sf"/>
</dbReference>
<protein>
    <submittedName>
        <fullName evidence="1">DUF692 domain-containing protein</fullName>
    </submittedName>
</protein>
<gene>
    <name evidence="1" type="ORF">D1345_10755</name>
</gene>
<dbReference type="Proteomes" id="UP000259465">
    <property type="component" value="Chromosome"/>
</dbReference>
<reference evidence="1 2" key="1">
    <citation type="submission" date="2018-08" db="EMBL/GenBank/DDBJ databases">
        <title>Complete genome sequence of JP2-74.</title>
        <authorList>
            <person name="Wu L."/>
        </authorList>
    </citation>
    <scope>NUCLEOTIDE SEQUENCE [LARGE SCALE GENOMIC DNA]</scope>
    <source>
        <strain evidence="1 2">JP2-74</strain>
    </source>
</reference>
<dbReference type="InterPro" id="IPR007801">
    <property type="entry name" value="MbnB/TglH/ChrH"/>
</dbReference>
<proteinExistence type="predicted"/>
<dbReference type="Gene3D" id="3.20.20.150">
    <property type="entry name" value="Divalent-metal-dependent TIM barrel enzymes"/>
    <property type="match status" value="1"/>
</dbReference>
<evidence type="ECO:0000313" key="1">
    <source>
        <dbReference type="EMBL" id="AXT46641.1"/>
    </source>
</evidence>